<proteinExistence type="predicted"/>
<dbReference type="Proteomes" id="UP000656813">
    <property type="component" value="Unassembled WGS sequence"/>
</dbReference>
<gene>
    <name evidence="2" type="ORF">GCM10007096_28390</name>
</gene>
<sequence length="76" mass="8530">MSISFVIVNAVATLLLGGKGNDMMLMLVDACRYYLLVMVSLVLVFSLLKLGLSSLVFFTKRLFIARRRQQESPPFS</sequence>
<keyword evidence="1" id="KW-0472">Membrane</keyword>
<organism evidence="2 3">
    <name type="scientific">Pullulanibacillus pueri</name>
    <dbReference type="NCBI Taxonomy" id="1437324"/>
    <lineage>
        <taxon>Bacteria</taxon>
        <taxon>Bacillati</taxon>
        <taxon>Bacillota</taxon>
        <taxon>Bacilli</taxon>
        <taxon>Bacillales</taxon>
        <taxon>Sporolactobacillaceae</taxon>
        <taxon>Pullulanibacillus</taxon>
    </lineage>
</organism>
<comment type="caution">
    <text evidence="2">The sequence shown here is derived from an EMBL/GenBank/DDBJ whole genome shotgun (WGS) entry which is preliminary data.</text>
</comment>
<reference evidence="2" key="1">
    <citation type="journal article" date="2014" name="Int. J. Syst. Evol. Microbiol.">
        <title>Complete genome sequence of Corynebacterium casei LMG S-19264T (=DSM 44701T), isolated from a smear-ripened cheese.</title>
        <authorList>
            <consortium name="US DOE Joint Genome Institute (JGI-PGF)"/>
            <person name="Walter F."/>
            <person name="Albersmeier A."/>
            <person name="Kalinowski J."/>
            <person name="Ruckert C."/>
        </authorList>
    </citation>
    <scope>NUCLEOTIDE SEQUENCE</scope>
    <source>
        <strain evidence="2">CGMCC 1.12777</strain>
    </source>
</reference>
<keyword evidence="1" id="KW-0812">Transmembrane</keyword>
<reference evidence="2" key="2">
    <citation type="submission" date="2020-09" db="EMBL/GenBank/DDBJ databases">
        <authorList>
            <person name="Sun Q."/>
            <person name="Zhou Y."/>
        </authorList>
    </citation>
    <scope>NUCLEOTIDE SEQUENCE</scope>
    <source>
        <strain evidence="2">CGMCC 1.12777</strain>
    </source>
</reference>
<feature type="transmembrane region" description="Helical" evidence="1">
    <location>
        <begin position="33"/>
        <end position="58"/>
    </location>
</feature>
<dbReference type="AlphaFoldDB" id="A0A8J3EMG7"/>
<keyword evidence="3" id="KW-1185">Reference proteome</keyword>
<evidence type="ECO:0000256" key="1">
    <source>
        <dbReference type="SAM" id="Phobius"/>
    </source>
</evidence>
<accession>A0A8J3EMG7</accession>
<evidence type="ECO:0000313" key="3">
    <source>
        <dbReference type="Proteomes" id="UP000656813"/>
    </source>
</evidence>
<keyword evidence="1" id="KW-1133">Transmembrane helix</keyword>
<name>A0A8J3EMG7_9BACL</name>
<dbReference type="EMBL" id="BMFV01000023">
    <property type="protein sequence ID" value="GGH84701.1"/>
    <property type="molecule type" value="Genomic_DNA"/>
</dbReference>
<protein>
    <submittedName>
        <fullName evidence="2">Uncharacterized protein</fullName>
    </submittedName>
</protein>
<evidence type="ECO:0000313" key="2">
    <source>
        <dbReference type="EMBL" id="GGH84701.1"/>
    </source>
</evidence>